<evidence type="ECO:0000313" key="3">
    <source>
        <dbReference type="Proteomes" id="UP000315003"/>
    </source>
</evidence>
<dbReference type="EMBL" id="CP036272">
    <property type="protein sequence ID" value="QDT60676.1"/>
    <property type="molecule type" value="Genomic_DNA"/>
</dbReference>
<feature type="region of interest" description="Disordered" evidence="1">
    <location>
        <begin position="25"/>
        <end position="45"/>
    </location>
</feature>
<feature type="region of interest" description="Disordered" evidence="1">
    <location>
        <begin position="147"/>
        <end position="170"/>
    </location>
</feature>
<reference evidence="2 3" key="1">
    <citation type="submission" date="2019-02" db="EMBL/GenBank/DDBJ databases">
        <title>Deep-cultivation of Planctomycetes and their phenomic and genomic characterization uncovers novel biology.</title>
        <authorList>
            <person name="Wiegand S."/>
            <person name="Jogler M."/>
            <person name="Boedeker C."/>
            <person name="Pinto D."/>
            <person name="Vollmers J."/>
            <person name="Rivas-Marin E."/>
            <person name="Kohn T."/>
            <person name="Peeters S.H."/>
            <person name="Heuer A."/>
            <person name="Rast P."/>
            <person name="Oberbeckmann S."/>
            <person name="Bunk B."/>
            <person name="Jeske O."/>
            <person name="Meyerdierks A."/>
            <person name="Storesund J.E."/>
            <person name="Kallscheuer N."/>
            <person name="Luecker S."/>
            <person name="Lage O.M."/>
            <person name="Pohl T."/>
            <person name="Merkel B.J."/>
            <person name="Hornburger P."/>
            <person name="Mueller R.-W."/>
            <person name="Bruemmer F."/>
            <person name="Labrenz M."/>
            <person name="Spormann A.M."/>
            <person name="Op den Camp H."/>
            <person name="Overmann J."/>
            <person name="Amann R."/>
            <person name="Jetten M.S.M."/>
            <person name="Mascher T."/>
            <person name="Medema M.H."/>
            <person name="Devos D.P."/>
            <person name="Kaster A.-K."/>
            <person name="Ovreas L."/>
            <person name="Rohde M."/>
            <person name="Galperin M.Y."/>
            <person name="Jogler C."/>
        </authorList>
    </citation>
    <scope>NUCLEOTIDE SEQUENCE [LARGE SCALE GENOMIC DNA]</scope>
    <source>
        <strain evidence="2 3">SV_7m_r</strain>
    </source>
</reference>
<gene>
    <name evidence="2" type="ORF">SV7mr_32010</name>
</gene>
<organism evidence="2 3">
    <name type="scientific">Stieleria bergensis</name>
    <dbReference type="NCBI Taxonomy" id="2528025"/>
    <lineage>
        <taxon>Bacteria</taxon>
        <taxon>Pseudomonadati</taxon>
        <taxon>Planctomycetota</taxon>
        <taxon>Planctomycetia</taxon>
        <taxon>Pirellulales</taxon>
        <taxon>Pirellulaceae</taxon>
        <taxon>Stieleria</taxon>
    </lineage>
</organism>
<sequence>MPGAQIVCPKTAPVRRQRWEATFRSMTENPSKTQPKTTLQVQTAPETVKDGLRGSKFLPKKLFFVEVCPSTLPAKSPEPPKIRSIWMLMMPKQTAGLKKDPQKDCPRHPTQNNPLCDGFRGAHTQNANRNPNQVPFRPEVCTRWRRSCSSDGEKTPLPHRRAPKTGMQRHESQSQIPLLPLHLVALPYWPGAASFLQLVGPDAEKFDDQAPWCSLICSGNQKTPAPERIDPRNESKDCEPIPASGVLLDSPVANPPNLWNLGGWAWKTSACFCNLLGRSRTR</sequence>
<keyword evidence="3" id="KW-1185">Reference proteome</keyword>
<protein>
    <submittedName>
        <fullName evidence="2">Uncharacterized protein</fullName>
    </submittedName>
</protein>
<name>A0A517SX09_9BACT</name>
<evidence type="ECO:0000256" key="1">
    <source>
        <dbReference type="SAM" id="MobiDB-lite"/>
    </source>
</evidence>
<dbReference type="AlphaFoldDB" id="A0A517SX09"/>
<proteinExistence type="predicted"/>
<accession>A0A517SX09</accession>
<dbReference type="Proteomes" id="UP000315003">
    <property type="component" value="Chromosome"/>
</dbReference>
<evidence type="ECO:0000313" key="2">
    <source>
        <dbReference type="EMBL" id="QDT60676.1"/>
    </source>
</evidence>